<dbReference type="PANTHER" id="PTHR35869:SF1">
    <property type="entry name" value="OUTER-MEMBRANE LIPOPROTEIN CARRIER PROTEIN"/>
    <property type="match status" value="1"/>
</dbReference>
<sequence length="242" mass="27980">MQIFLLTFLCVLSSFAVSAKELNFKNISTSKNNLFEKKYQEIIKAAAQYEFFSVQFKQELYSSLRDKVLKSEGVLVVKKPNSFRYEVISPRKELYVSNGHDFWKFVPELKHAQQFQMNSQNLGFINILSNISRLSNFYEVSEWVGAQAQKTDNDANDLEVKSDLPPKQNDDLLYLKLLPKGDKQQKVLYAVIQVKTGFIQELRIVQLNGNRSRLVFANYSLKSILKEVFQFTPPKGIVVDKM</sequence>
<organism evidence="3 4">
    <name type="scientific">Spirobacillus cienkowskii</name>
    <dbReference type="NCBI Taxonomy" id="495820"/>
    <lineage>
        <taxon>Bacteria</taxon>
        <taxon>Pseudomonadati</taxon>
        <taxon>Bdellovibrionota</taxon>
        <taxon>Oligoflexia</taxon>
        <taxon>Silvanigrellales</taxon>
        <taxon>Spirobacillus</taxon>
    </lineage>
</organism>
<accession>A0A369KQ54</accession>
<protein>
    <submittedName>
        <fullName evidence="3">Outer membrane lipoprotein carrier protein LolA</fullName>
    </submittedName>
</protein>
<feature type="signal peptide" evidence="2">
    <location>
        <begin position="1"/>
        <end position="19"/>
    </location>
</feature>
<dbReference type="Pfam" id="PF03548">
    <property type="entry name" value="LolA"/>
    <property type="match status" value="1"/>
</dbReference>
<dbReference type="CDD" id="cd16325">
    <property type="entry name" value="LolA"/>
    <property type="match status" value="1"/>
</dbReference>
<gene>
    <name evidence="3" type="ORF">DCC88_08725</name>
</gene>
<dbReference type="EMBL" id="QOVW01000077">
    <property type="protein sequence ID" value="RDB35702.1"/>
    <property type="molecule type" value="Genomic_DNA"/>
</dbReference>
<dbReference type="InterPro" id="IPR029046">
    <property type="entry name" value="LolA/LolB/LppX"/>
</dbReference>
<proteinExistence type="predicted"/>
<keyword evidence="4" id="KW-1185">Reference proteome</keyword>
<dbReference type="InterPro" id="IPR004564">
    <property type="entry name" value="OM_lipoprot_carrier_LolA-like"/>
</dbReference>
<evidence type="ECO:0000313" key="4">
    <source>
        <dbReference type="Proteomes" id="UP000253934"/>
    </source>
</evidence>
<keyword evidence="3" id="KW-0449">Lipoprotein</keyword>
<dbReference type="Proteomes" id="UP000253934">
    <property type="component" value="Unassembled WGS sequence"/>
</dbReference>
<dbReference type="Gene3D" id="2.50.20.10">
    <property type="entry name" value="Lipoprotein localisation LolA/LolB/LppX"/>
    <property type="match status" value="1"/>
</dbReference>
<reference evidence="3" key="1">
    <citation type="submission" date="2018-04" db="EMBL/GenBank/DDBJ databases">
        <title>Draft genome sequence of the Candidatus Spirobacillus cienkowskii, a pathogen of freshwater Daphnia species, reconstructed from hemolymph metagenomic reads.</title>
        <authorList>
            <person name="Bresciani L."/>
            <person name="Lemos L.N."/>
            <person name="Wale N."/>
            <person name="Lin J.Y."/>
            <person name="Fernandes G.R."/>
            <person name="Duffy M.A."/>
            <person name="Rodrigues J.M."/>
        </authorList>
    </citation>
    <scope>NUCLEOTIDE SEQUENCE [LARGE SCALE GENOMIC DNA]</scope>
    <source>
        <strain evidence="3">Binning01</strain>
    </source>
</reference>
<dbReference type="AlphaFoldDB" id="A0A369KQ54"/>
<evidence type="ECO:0000256" key="2">
    <source>
        <dbReference type="SAM" id="SignalP"/>
    </source>
</evidence>
<evidence type="ECO:0000313" key="3">
    <source>
        <dbReference type="EMBL" id="RDB35702.1"/>
    </source>
</evidence>
<dbReference type="PANTHER" id="PTHR35869">
    <property type="entry name" value="OUTER-MEMBRANE LIPOPROTEIN CARRIER PROTEIN"/>
    <property type="match status" value="1"/>
</dbReference>
<comment type="caution">
    <text evidence="3">The sequence shown here is derived from an EMBL/GenBank/DDBJ whole genome shotgun (WGS) entry which is preliminary data.</text>
</comment>
<name>A0A369KQ54_9BACT</name>
<evidence type="ECO:0000256" key="1">
    <source>
        <dbReference type="ARBA" id="ARBA00022729"/>
    </source>
</evidence>
<dbReference type="SUPFAM" id="SSF89392">
    <property type="entry name" value="Prokaryotic lipoproteins and lipoprotein localization factors"/>
    <property type="match status" value="1"/>
</dbReference>
<keyword evidence="1 2" id="KW-0732">Signal</keyword>
<feature type="chain" id="PRO_5016588970" evidence="2">
    <location>
        <begin position="20"/>
        <end position="242"/>
    </location>
</feature>